<comment type="caution">
    <text evidence="1">The sequence shown here is derived from an EMBL/GenBank/DDBJ whole genome shotgun (WGS) entry which is preliminary data.</text>
</comment>
<name>A0ABD3MML4_9STRA</name>
<dbReference type="AlphaFoldDB" id="A0ABD3MML4"/>
<evidence type="ECO:0000313" key="1">
    <source>
        <dbReference type="EMBL" id="KAL3765013.1"/>
    </source>
</evidence>
<keyword evidence="2" id="KW-1185">Reference proteome</keyword>
<dbReference type="Proteomes" id="UP001530400">
    <property type="component" value="Unassembled WGS sequence"/>
</dbReference>
<proteinExistence type="predicted"/>
<organism evidence="1 2">
    <name type="scientific">Cyclotella atomus</name>
    <dbReference type="NCBI Taxonomy" id="382360"/>
    <lineage>
        <taxon>Eukaryota</taxon>
        <taxon>Sar</taxon>
        <taxon>Stramenopiles</taxon>
        <taxon>Ochrophyta</taxon>
        <taxon>Bacillariophyta</taxon>
        <taxon>Coscinodiscophyceae</taxon>
        <taxon>Thalassiosirophycidae</taxon>
        <taxon>Stephanodiscales</taxon>
        <taxon>Stephanodiscaceae</taxon>
        <taxon>Cyclotella</taxon>
    </lineage>
</organism>
<accession>A0ABD3MML4</accession>
<dbReference type="InterPro" id="IPR036910">
    <property type="entry name" value="HMG_box_dom_sf"/>
</dbReference>
<dbReference type="EMBL" id="JALLPJ020001409">
    <property type="protein sequence ID" value="KAL3765013.1"/>
    <property type="molecule type" value="Genomic_DNA"/>
</dbReference>
<evidence type="ECO:0008006" key="3">
    <source>
        <dbReference type="Google" id="ProtNLM"/>
    </source>
</evidence>
<dbReference type="Gene3D" id="1.10.30.10">
    <property type="entry name" value="High mobility group box domain"/>
    <property type="match status" value="1"/>
</dbReference>
<gene>
    <name evidence="1" type="ORF">ACHAWO_001975</name>
</gene>
<reference evidence="1 2" key="1">
    <citation type="submission" date="2024-10" db="EMBL/GenBank/DDBJ databases">
        <title>Updated reference genomes for cyclostephanoid diatoms.</title>
        <authorList>
            <person name="Roberts W.R."/>
            <person name="Alverson A.J."/>
        </authorList>
    </citation>
    <scope>NUCLEOTIDE SEQUENCE [LARGE SCALE GENOMIC DNA]</scope>
    <source>
        <strain evidence="1 2">AJA010-31</strain>
    </source>
</reference>
<protein>
    <recommendedName>
        <fullName evidence="3">HMG box domain-containing protein</fullName>
    </recommendedName>
</protein>
<evidence type="ECO:0000313" key="2">
    <source>
        <dbReference type="Proteomes" id="UP001530400"/>
    </source>
</evidence>
<sequence>MSSVKNDEAPPSRRKRPLTPYNLFYRFKRAKIIEAISTSSGSLGKTDILQVVQAVPGLEDMSSCELNRLHSNDIYLKSRDIVRREMRGRLLPFEGKRSHRKTHPGMIEFLEMGRMMCDQWKLVDEPTKSIFKELAEEGKRLHCQHKKTSYSSFDKLSQDRVRDDEDEGGASAVEGPDVFAVNKLLTIKAQDSTTPSECIACSPKPIKSGKVNVVTPVASQISFDAFEEKFHLDSSDDTVQDDPFCQFIGSHIHLVENPEQDDLNLDYSEPITLVDLVNMDESKVSIVSPVASKISFDAFEEKSPLDSSEEIDEDPFCQFIDSHIHVVDQPDQDALKIDYSVPTALMDLVDMDESMDLCRLAAV</sequence>